<keyword evidence="5 9" id="KW-1133">Transmembrane helix</keyword>
<feature type="transmembrane region" description="Helical" evidence="9">
    <location>
        <begin position="72"/>
        <end position="94"/>
    </location>
</feature>
<proteinExistence type="predicted"/>
<dbReference type="GO" id="GO:0005886">
    <property type="term" value="C:plasma membrane"/>
    <property type="evidence" value="ECO:0007669"/>
    <property type="project" value="UniProtKB-SubCell"/>
</dbReference>
<dbReference type="GO" id="GO:0051301">
    <property type="term" value="P:cell division"/>
    <property type="evidence" value="ECO:0007669"/>
    <property type="project" value="UniProtKB-KW"/>
</dbReference>
<dbReference type="Proteomes" id="UP000501727">
    <property type="component" value="Chromosome"/>
</dbReference>
<dbReference type="Pfam" id="PF04999">
    <property type="entry name" value="FtsL"/>
    <property type="match status" value="1"/>
</dbReference>
<protein>
    <recommendedName>
        <fullName evidence="12">Cell division protein FtsL</fullName>
    </recommendedName>
</protein>
<organism evidence="10 11">
    <name type="scientific">Adlercreutzia hattorii</name>
    <dbReference type="NCBI Taxonomy" id="2707299"/>
    <lineage>
        <taxon>Bacteria</taxon>
        <taxon>Bacillati</taxon>
        <taxon>Actinomycetota</taxon>
        <taxon>Coriobacteriia</taxon>
        <taxon>Eggerthellales</taxon>
        <taxon>Eggerthellaceae</taxon>
        <taxon>Adlercreutzia</taxon>
    </lineage>
</organism>
<dbReference type="KEGG" id="ahat:ADCFC_09400"/>
<dbReference type="InterPro" id="IPR011922">
    <property type="entry name" value="Cell_div_FtsL"/>
</dbReference>
<sequence>MSAASYSRTSRPRTDRVSYGRSSAGRSSAASGYRGARYVSSSLAEELSFEEAPSISVVPGAGRRAQSEGISAAALSLAKACAVICIVIALIAMARVAITSAAASCALETRSLQTSIETARAEGNELEVSQSVLANPSRIKAQATALGMAAPAPEYSEQITLSPDIVATDGAGSLSLSESVARMKGL</sequence>
<feature type="compositionally biased region" description="Low complexity" evidence="8">
    <location>
        <begin position="19"/>
        <end position="31"/>
    </location>
</feature>
<keyword evidence="4 9" id="KW-0812">Transmembrane</keyword>
<evidence type="ECO:0000256" key="5">
    <source>
        <dbReference type="ARBA" id="ARBA00022989"/>
    </source>
</evidence>
<accession>A0A6F8SKC4</accession>
<keyword evidence="7" id="KW-0131">Cell cycle</keyword>
<evidence type="ECO:0000256" key="9">
    <source>
        <dbReference type="SAM" id="Phobius"/>
    </source>
</evidence>
<keyword evidence="2" id="KW-1003">Cell membrane</keyword>
<name>A0A6F8SKC4_9ACTN</name>
<evidence type="ECO:0008006" key="12">
    <source>
        <dbReference type="Google" id="ProtNLM"/>
    </source>
</evidence>
<keyword evidence="3" id="KW-0132">Cell division</keyword>
<evidence type="ECO:0000256" key="1">
    <source>
        <dbReference type="ARBA" id="ARBA00004401"/>
    </source>
</evidence>
<keyword evidence="11" id="KW-1185">Reference proteome</keyword>
<evidence type="ECO:0000256" key="2">
    <source>
        <dbReference type="ARBA" id="ARBA00022475"/>
    </source>
</evidence>
<evidence type="ECO:0000313" key="11">
    <source>
        <dbReference type="Proteomes" id="UP000501727"/>
    </source>
</evidence>
<reference evidence="11" key="2">
    <citation type="submission" date="2020-03" db="EMBL/GenBank/DDBJ databases">
        <title>Complete Genome Sequence of Adlercreutzia sp. strain 8CFCBH1 Producing Equol, Isolated from Healthy Japanese Feces.</title>
        <authorList>
            <person name="Ogata Y."/>
            <person name="Sakamoto M."/>
            <person name="Ohkuma M."/>
            <person name="Hattori M."/>
            <person name="Suda W."/>
        </authorList>
    </citation>
    <scope>NUCLEOTIDE SEQUENCE [LARGE SCALE GENOMIC DNA]</scope>
    <source>
        <strain evidence="11">8CFCBH1</strain>
    </source>
</reference>
<reference evidence="11" key="1">
    <citation type="journal article" date="2020" name="Microbiol. Resour. Announc.">
        <title>Complete Genome Sequence of Adlercreutzia sp. Strain 8CFCBH1, a Potent Producer of Equol, Isolated from Healthy Japanese Feces.</title>
        <authorList>
            <person name="Ogata Y."/>
            <person name="Sakamoto M."/>
            <person name="Ohkuma M."/>
            <person name="Hattori M."/>
            <person name="Suda W."/>
        </authorList>
    </citation>
    <scope>NUCLEOTIDE SEQUENCE [LARGE SCALE GENOMIC DNA]</scope>
    <source>
        <strain evidence="11">8CFCBH1</strain>
    </source>
</reference>
<evidence type="ECO:0000313" key="10">
    <source>
        <dbReference type="EMBL" id="BCA88321.1"/>
    </source>
</evidence>
<keyword evidence="6 9" id="KW-0472">Membrane</keyword>
<comment type="subcellular location">
    <subcellularLocation>
        <location evidence="1">Cell membrane</location>
        <topology evidence="1">Single-pass type II membrane protein</topology>
    </subcellularLocation>
</comment>
<dbReference type="RefSeq" id="WP_173112432.1">
    <property type="nucleotide sequence ID" value="NZ_AP022829.1"/>
</dbReference>
<dbReference type="AlphaFoldDB" id="A0A6F8SKC4"/>
<evidence type="ECO:0000256" key="4">
    <source>
        <dbReference type="ARBA" id="ARBA00022692"/>
    </source>
</evidence>
<gene>
    <name evidence="10" type="ORF">ADCFC_08190</name>
</gene>
<evidence type="ECO:0000256" key="3">
    <source>
        <dbReference type="ARBA" id="ARBA00022618"/>
    </source>
</evidence>
<dbReference type="EMBL" id="AP022829">
    <property type="protein sequence ID" value="BCA88321.1"/>
    <property type="molecule type" value="Genomic_DNA"/>
</dbReference>
<feature type="region of interest" description="Disordered" evidence="8">
    <location>
        <begin position="1"/>
        <end position="31"/>
    </location>
</feature>
<evidence type="ECO:0000256" key="7">
    <source>
        <dbReference type="ARBA" id="ARBA00023306"/>
    </source>
</evidence>
<evidence type="ECO:0000256" key="6">
    <source>
        <dbReference type="ARBA" id="ARBA00023136"/>
    </source>
</evidence>
<evidence type="ECO:0000256" key="8">
    <source>
        <dbReference type="SAM" id="MobiDB-lite"/>
    </source>
</evidence>